<feature type="signal peptide" evidence="4">
    <location>
        <begin position="1"/>
        <end position="17"/>
    </location>
</feature>
<dbReference type="InterPro" id="IPR050822">
    <property type="entry name" value="Cerebellin_Synaptic_Org"/>
</dbReference>
<evidence type="ECO:0000313" key="7">
    <source>
        <dbReference type="Proteomes" id="UP000005408"/>
    </source>
</evidence>
<evidence type="ECO:0000256" key="1">
    <source>
        <dbReference type="ARBA" id="ARBA00004613"/>
    </source>
</evidence>
<sequence length="244" mass="27193">MWLRYLALGAIVCVCSCTEEPANLAANEDENIDILEELRLLRKMVVENRILITKQETELKTVKRELEETKRNCHCGSTSDEKKITAKKVEVPQKKATLIRRGRIIPPTSHDGPVAFYGYMSTPMTNIGGHHTLVFDVIKTNSGNGLHPTTGVFTAPSSGFYVFTWTIREFDSSYHSVELVVNGQEVGALYQHAGPGEDDMSSTIVVIHVNEGEDVFLRTKMDFNQGVINSSIHGYSSFAGWKLN</sequence>
<organism evidence="6 7">
    <name type="scientific">Magallana gigas</name>
    <name type="common">Pacific oyster</name>
    <name type="synonym">Crassostrea gigas</name>
    <dbReference type="NCBI Taxonomy" id="29159"/>
    <lineage>
        <taxon>Eukaryota</taxon>
        <taxon>Metazoa</taxon>
        <taxon>Spiralia</taxon>
        <taxon>Lophotrochozoa</taxon>
        <taxon>Mollusca</taxon>
        <taxon>Bivalvia</taxon>
        <taxon>Autobranchia</taxon>
        <taxon>Pteriomorphia</taxon>
        <taxon>Ostreida</taxon>
        <taxon>Ostreoidea</taxon>
        <taxon>Ostreidae</taxon>
        <taxon>Magallana</taxon>
    </lineage>
</organism>
<keyword evidence="3 4" id="KW-0732">Signal</keyword>
<feature type="chain" id="PRO_5036476648" description="C1q domain-containing protein" evidence="4">
    <location>
        <begin position="18"/>
        <end position="244"/>
    </location>
</feature>
<evidence type="ECO:0000313" key="6">
    <source>
        <dbReference type="EnsemblMetazoa" id="G30718.2:cds"/>
    </source>
</evidence>
<dbReference type="PRINTS" id="PR00007">
    <property type="entry name" value="COMPLEMNTC1Q"/>
</dbReference>
<evidence type="ECO:0000256" key="2">
    <source>
        <dbReference type="ARBA" id="ARBA00022525"/>
    </source>
</evidence>
<dbReference type="Proteomes" id="UP000005408">
    <property type="component" value="Unassembled WGS sequence"/>
</dbReference>
<evidence type="ECO:0000256" key="3">
    <source>
        <dbReference type="ARBA" id="ARBA00022729"/>
    </source>
</evidence>
<comment type="subcellular location">
    <subcellularLocation>
        <location evidence="1">Secreted</location>
    </subcellularLocation>
</comment>
<feature type="domain" description="C1q" evidence="5">
    <location>
        <begin position="109"/>
        <end position="244"/>
    </location>
</feature>
<dbReference type="InterPro" id="IPR008983">
    <property type="entry name" value="Tumour_necrosis_fac-like_dom"/>
</dbReference>
<accession>A0A8W8M159</accession>
<dbReference type="GO" id="GO:0005576">
    <property type="term" value="C:extracellular region"/>
    <property type="evidence" value="ECO:0007669"/>
    <property type="project" value="UniProtKB-SubCell"/>
</dbReference>
<evidence type="ECO:0000259" key="5">
    <source>
        <dbReference type="PROSITE" id="PS50871"/>
    </source>
</evidence>
<name>A0A8W8M159_MAGGI</name>
<dbReference type="SMART" id="SM00110">
    <property type="entry name" value="C1Q"/>
    <property type="match status" value="1"/>
</dbReference>
<dbReference type="PANTHER" id="PTHR22923">
    <property type="entry name" value="CEREBELLIN-RELATED"/>
    <property type="match status" value="1"/>
</dbReference>
<dbReference type="AlphaFoldDB" id="A0A8W8M159"/>
<dbReference type="Pfam" id="PF00386">
    <property type="entry name" value="C1q"/>
    <property type="match status" value="1"/>
</dbReference>
<proteinExistence type="predicted"/>
<dbReference type="PROSITE" id="PS50871">
    <property type="entry name" value="C1Q"/>
    <property type="match status" value="1"/>
</dbReference>
<dbReference type="PANTHER" id="PTHR22923:SF116">
    <property type="entry name" value="C1Q DOMAIN-CONTAINING PROTEIN"/>
    <property type="match status" value="1"/>
</dbReference>
<dbReference type="InterPro" id="IPR001073">
    <property type="entry name" value="C1q_dom"/>
</dbReference>
<dbReference type="SUPFAM" id="SSF49842">
    <property type="entry name" value="TNF-like"/>
    <property type="match status" value="1"/>
</dbReference>
<reference evidence="6" key="1">
    <citation type="submission" date="2022-08" db="UniProtKB">
        <authorList>
            <consortium name="EnsemblMetazoa"/>
        </authorList>
    </citation>
    <scope>IDENTIFICATION</scope>
    <source>
        <strain evidence="6">05x7-T-G4-1.051#20</strain>
    </source>
</reference>
<keyword evidence="2" id="KW-0964">Secreted</keyword>
<keyword evidence="7" id="KW-1185">Reference proteome</keyword>
<evidence type="ECO:0000256" key="4">
    <source>
        <dbReference type="SAM" id="SignalP"/>
    </source>
</evidence>
<dbReference type="Gene3D" id="2.60.120.40">
    <property type="match status" value="1"/>
</dbReference>
<protein>
    <recommendedName>
        <fullName evidence="5">C1q domain-containing protein</fullName>
    </recommendedName>
</protein>
<dbReference type="EnsemblMetazoa" id="G30718.2">
    <property type="protein sequence ID" value="G30718.2:cds"/>
    <property type="gene ID" value="G30718"/>
</dbReference>